<evidence type="ECO:0008006" key="4">
    <source>
        <dbReference type="Google" id="ProtNLM"/>
    </source>
</evidence>
<name>A0ABT7UJH5_9FIRM</name>
<evidence type="ECO:0000313" key="3">
    <source>
        <dbReference type="Proteomes" id="UP001529275"/>
    </source>
</evidence>
<keyword evidence="1" id="KW-0812">Transmembrane</keyword>
<comment type="caution">
    <text evidence="2">The sequence shown here is derived from an EMBL/GenBank/DDBJ whole genome shotgun (WGS) entry which is preliminary data.</text>
</comment>
<keyword evidence="3" id="KW-1185">Reference proteome</keyword>
<dbReference type="Proteomes" id="UP001529275">
    <property type="component" value="Unassembled WGS sequence"/>
</dbReference>
<organism evidence="2 3">
    <name type="scientific">Massilimicrobiota timonensis</name>
    <dbReference type="NCBI Taxonomy" id="1776392"/>
    <lineage>
        <taxon>Bacteria</taxon>
        <taxon>Bacillati</taxon>
        <taxon>Bacillota</taxon>
        <taxon>Erysipelotrichia</taxon>
        <taxon>Erysipelotrichales</taxon>
        <taxon>Erysipelotrichaceae</taxon>
        <taxon>Massilimicrobiota</taxon>
    </lineage>
</organism>
<keyword evidence="1" id="KW-0472">Membrane</keyword>
<keyword evidence="1" id="KW-1133">Transmembrane helix</keyword>
<protein>
    <recommendedName>
        <fullName evidence="4">DUF3784 domain-containing protein</fullName>
    </recommendedName>
</protein>
<gene>
    <name evidence="2" type="ORF">QUV98_08225</name>
</gene>
<reference evidence="3" key="1">
    <citation type="submission" date="2023-06" db="EMBL/GenBank/DDBJ databases">
        <title>Identification and characterization of horizontal gene transfer across gut microbiota members of farm animals based on homology search.</title>
        <authorList>
            <person name="Zeman M."/>
            <person name="Kubasova T."/>
            <person name="Jahodarova E."/>
            <person name="Nykrynova M."/>
            <person name="Rychlik I."/>
        </authorList>
    </citation>
    <scope>NUCLEOTIDE SEQUENCE [LARGE SCALE GENOMIC DNA]</scope>
    <source>
        <strain evidence="3">ET341</strain>
    </source>
</reference>
<proteinExistence type="predicted"/>
<accession>A0ABT7UJH5</accession>
<feature type="transmembrane region" description="Helical" evidence="1">
    <location>
        <begin position="52"/>
        <end position="71"/>
    </location>
</feature>
<dbReference type="RefSeq" id="WP_289527927.1">
    <property type="nucleotide sequence ID" value="NZ_JAUDCK010000029.1"/>
</dbReference>
<evidence type="ECO:0000256" key="1">
    <source>
        <dbReference type="SAM" id="Phobius"/>
    </source>
</evidence>
<sequence length="106" mass="12150">MTTENYLVIIIGFVVIATGIYHYLSQKPLTIYHNIRPILAKNITDVAKHNHATALLLFIYGLIFILEGFIFNQTIVLHIAIFTAVPGILIVMAIYEIFIRRKYSTR</sequence>
<dbReference type="EMBL" id="JAUDCK010000029">
    <property type="protein sequence ID" value="MDM8196298.1"/>
    <property type="molecule type" value="Genomic_DNA"/>
</dbReference>
<feature type="transmembrane region" description="Helical" evidence="1">
    <location>
        <begin position="77"/>
        <end position="98"/>
    </location>
</feature>
<evidence type="ECO:0000313" key="2">
    <source>
        <dbReference type="EMBL" id="MDM8196298.1"/>
    </source>
</evidence>
<feature type="transmembrane region" description="Helical" evidence="1">
    <location>
        <begin position="6"/>
        <end position="24"/>
    </location>
</feature>